<proteinExistence type="predicted"/>
<dbReference type="EMBL" id="JBBPBN010000026">
    <property type="protein sequence ID" value="KAK9007916.1"/>
    <property type="molecule type" value="Genomic_DNA"/>
</dbReference>
<reference evidence="1 2" key="1">
    <citation type="journal article" date="2024" name="G3 (Bethesda)">
        <title>Genome assembly of Hibiscus sabdariffa L. provides insights into metabolisms of medicinal natural products.</title>
        <authorList>
            <person name="Kim T."/>
        </authorList>
    </citation>
    <scope>NUCLEOTIDE SEQUENCE [LARGE SCALE GENOMIC DNA]</scope>
    <source>
        <strain evidence="1">TK-2024</strain>
        <tissue evidence="1">Old leaves</tissue>
    </source>
</reference>
<gene>
    <name evidence="1" type="ORF">V6N11_074830</name>
</gene>
<protein>
    <submittedName>
        <fullName evidence="1">Uncharacterized protein</fullName>
    </submittedName>
</protein>
<evidence type="ECO:0000313" key="1">
    <source>
        <dbReference type="EMBL" id="KAK9007916.1"/>
    </source>
</evidence>
<dbReference type="Proteomes" id="UP001396334">
    <property type="component" value="Unassembled WGS sequence"/>
</dbReference>
<sequence length="96" mass="11239">MSQRPIYEGEYLKTSLYSHGSLKHGLLSDRSLLNLCRETETNDVRKKHFIQKKENENIQLQLLVENRSESTEFKTSVVYTSPPWPHTQLNLHLQAN</sequence>
<organism evidence="1 2">
    <name type="scientific">Hibiscus sabdariffa</name>
    <name type="common">roselle</name>
    <dbReference type="NCBI Taxonomy" id="183260"/>
    <lineage>
        <taxon>Eukaryota</taxon>
        <taxon>Viridiplantae</taxon>
        <taxon>Streptophyta</taxon>
        <taxon>Embryophyta</taxon>
        <taxon>Tracheophyta</taxon>
        <taxon>Spermatophyta</taxon>
        <taxon>Magnoliopsida</taxon>
        <taxon>eudicotyledons</taxon>
        <taxon>Gunneridae</taxon>
        <taxon>Pentapetalae</taxon>
        <taxon>rosids</taxon>
        <taxon>malvids</taxon>
        <taxon>Malvales</taxon>
        <taxon>Malvaceae</taxon>
        <taxon>Malvoideae</taxon>
        <taxon>Hibiscus</taxon>
    </lineage>
</organism>
<accession>A0ABR2R4R1</accession>
<name>A0ABR2R4R1_9ROSI</name>
<evidence type="ECO:0000313" key="2">
    <source>
        <dbReference type="Proteomes" id="UP001396334"/>
    </source>
</evidence>
<keyword evidence="2" id="KW-1185">Reference proteome</keyword>
<comment type="caution">
    <text evidence="1">The sequence shown here is derived from an EMBL/GenBank/DDBJ whole genome shotgun (WGS) entry which is preliminary data.</text>
</comment>